<gene>
    <name evidence="3" type="ORF">BSL78_24288</name>
</gene>
<dbReference type="Gene3D" id="3.30.420.10">
    <property type="entry name" value="Ribonuclease H-like superfamily/Ribonuclease H"/>
    <property type="match status" value="1"/>
</dbReference>
<name>A0A2G8JSZ4_STIJA</name>
<feature type="region of interest" description="Disordered" evidence="1">
    <location>
        <begin position="360"/>
        <end position="418"/>
    </location>
</feature>
<dbReference type="PROSITE" id="PS50994">
    <property type="entry name" value="INTEGRASE"/>
    <property type="match status" value="1"/>
</dbReference>
<dbReference type="PANTHER" id="PTHR37984">
    <property type="entry name" value="PROTEIN CBG26694"/>
    <property type="match status" value="1"/>
</dbReference>
<dbReference type="GO" id="GO:0003676">
    <property type="term" value="F:nucleic acid binding"/>
    <property type="evidence" value="ECO:0007669"/>
    <property type="project" value="InterPro"/>
</dbReference>
<dbReference type="Pfam" id="PF17921">
    <property type="entry name" value="Integrase_H2C2"/>
    <property type="match status" value="1"/>
</dbReference>
<feature type="compositionally biased region" description="Polar residues" evidence="1">
    <location>
        <begin position="360"/>
        <end position="379"/>
    </location>
</feature>
<dbReference type="Proteomes" id="UP000230750">
    <property type="component" value="Unassembled WGS sequence"/>
</dbReference>
<comment type="caution">
    <text evidence="3">The sequence shown here is derived from an EMBL/GenBank/DDBJ whole genome shotgun (WGS) entry which is preliminary data.</text>
</comment>
<dbReference type="EMBL" id="MRZV01001305">
    <property type="protein sequence ID" value="PIK38886.1"/>
    <property type="molecule type" value="Genomic_DNA"/>
</dbReference>
<dbReference type="InterPro" id="IPR050951">
    <property type="entry name" value="Retrovirus_Pol_polyprotein"/>
</dbReference>
<evidence type="ECO:0000313" key="3">
    <source>
        <dbReference type="EMBL" id="PIK38886.1"/>
    </source>
</evidence>
<keyword evidence="4" id="KW-1185">Reference proteome</keyword>
<protein>
    <submittedName>
        <fullName evidence="3">Transposon Ty3-I Gag-Pol polyprotein</fullName>
    </submittedName>
</protein>
<accession>A0A2G8JSZ4</accession>
<evidence type="ECO:0000313" key="4">
    <source>
        <dbReference type="Proteomes" id="UP000230750"/>
    </source>
</evidence>
<evidence type="ECO:0000259" key="2">
    <source>
        <dbReference type="PROSITE" id="PS50994"/>
    </source>
</evidence>
<sequence>MYWTWVVHPSKELMAENKGVERTVALVRSRCIWPTLLQDVETYCKTCKRCKVSKLGKKVRTTMGTLSARAPLEVLAIDYTLLEPGTNNLENVLVMTDVFTKFTQAVPTKDQRANTVAKTLVKEWFLKYGVPQRIHSDQGRNFESEIVQSLWDLYGVTKSRTTPYHPQGNGQCERYNRTLHDRLRTLPVSQKRKWPQFLPEVTFAYNSTPHSSTGYTPHYLFFGREPRLPIDCILGTRQELENGPDDETVDVWLADHQKRLEEAFKLALKNSEKKIATRNRRLGPEASNASLPVNTLVHVRNRGQKGRSKIQDAWSSQIYKVVQDKGQNVYEVRSLNDDNVRKTLHRDEILDAREWYGSHTGHSFQDETSPDENSGSQQLGEHGKVSQESDPVKAGEPADKVSSSEEDNSPDEDEDITIRRSRRSTAGKHHNPFHLPQPVVQTELVATSPLNPQILATLSQTQLLLAQMMSKNLHH</sequence>
<reference evidence="3 4" key="1">
    <citation type="journal article" date="2017" name="PLoS Biol.">
        <title>The sea cucumber genome provides insights into morphological evolution and visceral regeneration.</title>
        <authorList>
            <person name="Zhang X."/>
            <person name="Sun L."/>
            <person name="Yuan J."/>
            <person name="Sun Y."/>
            <person name="Gao Y."/>
            <person name="Zhang L."/>
            <person name="Li S."/>
            <person name="Dai H."/>
            <person name="Hamel J.F."/>
            <person name="Liu C."/>
            <person name="Yu Y."/>
            <person name="Liu S."/>
            <person name="Lin W."/>
            <person name="Guo K."/>
            <person name="Jin S."/>
            <person name="Xu P."/>
            <person name="Storey K.B."/>
            <person name="Huan P."/>
            <person name="Zhang T."/>
            <person name="Zhou Y."/>
            <person name="Zhang J."/>
            <person name="Lin C."/>
            <person name="Li X."/>
            <person name="Xing L."/>
            <person name="Huo D."/>
            <person name="Sun M."/>
            <person name="Wang L."/>
            <person name="Mercier A."/>
            <person name="Li F."/>
            <person name="Yang H."/>
            <person name="Xiang J."/>
        </authorList>
    </citation>
    <scope>NUCLEOTIDE SEQUENCE [LARGE SCALE GENOMIC DNA]</scope>
    <source>
        <strain evidence="3">Shaxun</strain>
        <tissue evidence="3">Muscle</tissue>
    </source>
</reference>
<dbReference type="FunFam" id="3.30.420.10:FF:000032">
    <property type="entry name" value="Retrovirus-related Pol polyprotein from transposon 297-like Protein"/>
    <property type="match status" value="1"/>
</dbReference>
<dbReference type="InterPro" id="IPR041588">
    <property type="entry name" value="Integrase_H2C2"/>
</dbReference>
<dbReference type="SUPFAM" id="SSF53098">
    <property type="entry name" value="Ribonuclease H-like"/>
    <property type="match status" value="1"/>
</dbReference>
<dbReference type="Gene3D" id="1.10.340.70">
    <property type="match status" value="1"/>
</dbReference>
<dbReference type="OrthoDB" id="6151170at2759"/>
<dbReference type="AlphaFoldDB" id="A0A2G8JSZ4"/>
<dbReference type="Pfam" id="PF00665">
    <property type="entry name" value="rve"/>
    <property type="match status" value="1"/>
</dbReference>
<feature type="compositionally biased region" description="Basic and acidic residues" evidence="1">
    <location>
        <begin position="381"/>
        <end position="403"/>
    </location>
</feature>
<evidence type="ECO:0000256" key="1">
    <source>
        <dbReference type="SAM" id="MobiDB-lite"/>
    </source>
</evidence>
<organism evidence="3 4">
    <name type="scientific">Stichopus japonicus</name>
    <name type="common">Sea cucumber</name>
    <dbReference type="NCBI Taxonomy" id="307972"/>
    <lineage>
        <taxon>Eukaryota</taxon>
        <taxon>Metazoa</taxon>
        <taxon>Echinodermata</taxon>
        <taxon>Eleutherozoa</taxon>
        <taxon>Echinozoa</taxon>
        <taxon>Holothuroidea</taxon>
        <taxon>Aspidochirotacea</taxon>
        <taxon>Aspidochirotida</taxon>
        <taxon>Stichopodidae</taxon>
        <taxon>Apostichopus</taxon>
    </lineage>
</organism>
<feature type="compositionally biased region" description="Acidic residues" evidence="1">
    <location>
        <begin position="404"/>
        <end position="415"/>
    </location>
</feature>
<dbReference type="PANTHER" id="PTHR37984:SF15">
    <property type="entry name" value="INTEGRASE CATALYTIC DOMAIN-CONTAINING PROTEIN"/>
    <property type="match status" value="1"/>
</dbReference>
<dbReference type="InterPro" id="IPR036397">
    <property type="entry name" value="RNaseH_sf"/>
</dbReference>
<dbReference type="InterPro" id="IPR012337">
    <property type="entry name" value="RNaseH-like_sf"/>
</dbReference>
<dbReference type="InterPro" id="IPR001584">
    <property type="entry name" value="Integrase_cat-core"/>
</dbReference>
<dbReference type="GO" id="GO:0015074">
    <property type="term" value="P:DNA integration"/>
    <property type="evidence" value="ECO:0007669"/>
    <property type="project" value="InterPro"/>
</dbReference>
<proteinExistence type="predicted"/>
<feature type="domain" description="Integrase catalytic" evidence="2">
    <location>
        <begin position="67"/>
        <end position="225"/>
    </location>
</feature>